<dbReference type="PIRSF" id="PIRSF001467">
    <property type="entry name" value="Peptidylpro_ismrse"/>
    <property type="match status" value="1"/>
</dbReference>
<dbReference type="PANTHER" id="PTHR45625:SF4">
    <property type="entry name" value="PEPTIDYLPROLYL ISOMERASE DOMAIN AND WD REPEAT-CONTAINING PROTEIN 1"/>
    <property type="match status" value="1"/>
</dbReference>
<evidence type="ECO:0000259" key="6">
    <source>
        <dbReference type="PROSITE" id="PS50072"/>
    </source>
</evidence>
<dbReference type="InterPro" id="IPR044666">
    <property type="entry name" value="Cyclophilin_A-like"/>
</dbReference>
<dbReference type="EC" id="5.2.1.8" evidence="5"/>
<dbReference type="CDD" id="cd00317">
    <property type="entry name" value="cyclophilin"/>
    <property type="match status" value="1"/>
</dbReference>
<evidence type="ECO:0000256" key="4">
    <source>
        <dbReference type="ARBA" id="ARBA00023235"/>
    </source>
</evidence>
<evidence type="ECO:0000256" key="2">
    <source>
        <dbReference type="ARBA" id="ARBA00007365"/>
    </source>
</evidence>
<accession>A0A1F6FQG1</accession>
<dbReference type="InterPro" id="IPR020892">
    <property type="entry name" value="Cyclophilin-type_PPIase_CS"/>
</dbReference>
<dbReference type="PROSITE" id="PS00170">
    <property type="entry name" value="CSA_PPIASE_1"/>
    <property type="match status" value="1"/>
</dbReference>
<dbReference type="Proteomes" id="UP000179230">
    <property type="component" value="Unassembled WGS sequence"/>
</dbReference>
<evidence type="ECO:0000256" key="1">
    <source>
        <dbReference type="ARBA" id="ARBA00002388"/>
    </source>
</evidence>
<comment type="caution">
    <text evidence="7">The sequence shown here is derived from an EMBL/GenBank/DDBJ whole genome shotgun (WGS) entry which is preliminary data.</text>
</comment>
<dbReference type="PANTHER" id="PTHR45625">
    <property type="entry name" value="PEPTIDYL-PROLYL CIS-TRANS ISOMERASE-RELATED"/>
    <property type="match status" value="1"/>
</dbReference>
<protein>
    <recommendedName>
        <fullName evidence="5">Peptidyl-prolyl cis-trans isomerase</fullName>
        <shortName evidence="5">PPIase</shortName>
        <ecNumber evidence="5">5.2.1.8</ecNumber>
    </recommendedName>
</protein>
<dbReference type="InterPro" id="IPR002130">
    <property type="entry name" value="Cyclophilin-type_PPIase_dom"/>
</dbReference>
<keyword evidence="4 5" id="KW-0413">Isomerase</keyword>
<comment type="function">
    <text evidence="1 5">PPIases accelerate the folding of proteins. It catalyzes the cis-trans isomerization of proline imidic peptide bonds in oligopeptides.</text>
</comment>
<comment type="catalytic activity">
    <reaction evidence="5">
        <text>[protein]-peptidylproline (omega=180) = [protein]-peptidylproline (omega=0)</text>
        <dbReference type="Rhea" id="RHEA:16237"/>
        <dbReference type="Rhea" id="RHEA-COMP:10747"/>
        <dbReference type="Rhea" id="RHEA-COMP:10748"/>
        <dbReference type="ChEBI" id="CHEBI:83833"/>
        <dbReference type="ChEBI" id="CHEBI:83834"/>
        <dbReference type="EC" id="5.2.1.8"/>
    </reaction>
</comment>
<feature type="domain" description="PPIase cyclophilin-type" evidence="6">
    <location>
        <begin position="1"/>
        <end position="167"/>
    </location>
</feature>
<dbReference type="Gene3D" id="2.40.100.10">
    <property type="entry name" value="Cyclophilin-like"/>
    <property type="match status" value="1"/>
</dbReference>
<dbReference type="Pfam" id="PF00160">
    <property type="entry name" value="Pro_isomerase"/>
    <property type="match status" value="1"/>
</dbReference>
<dbReference type="EMBL" id="MFMT01000029">
    <property type="protein sequence ID" value="OGG88100.1"/>
    <property type="molecule type" value="Genomic_DNA"/>
</dbReference>
<comment type="similarity">
    <text evidence="2 5">Belongs to the cyclophilin-type PPIase family.</text>
</comment>
<name>A0A1F6FQG1_9BACT</name>
<dbReference type="InterPro" id="IPR029000">
    <property type="entry name" value="Cyclophilin-like_dom_sf"/>
</dbReference>
<evidence type="ECO:0000256" key="3">
    <source>
        <dbReference type="ARBA" id="ARBA00023110"/>
    </source>
</evidence>
<dbReference type="GO" id="GO:0003755">
    <property type="term" value="F:peptidyl-prolyl cis-trans isomerase activity"/>
    <property type="evidence" value="ECO:0007669"/>
    <property type="project" value="UniProtKB-UniRule"/>
</dbReference>
<dbReference type="SUPFAM" id="SSF50891">
    <property type="entry name" value="Cyclophilin-like"/>
    <property type="match status" value="1"/>
</dbReference>
<evidence type="ECO:0000256" key="5">
    <source>
        <dbReference type="RuleBase" id="RU363019"/>
    </source>
</evidence>
<dbReference type="PRINTS" id="PR00153">
    <property type="entry name" value="CSAPPISMRASE"/>
</dbReference>
<dbReference type="GO" id="GO:0006457">
    <property type="term" value="P:protein folding"/>
    <property type="evidence" value="ECO:0007669"/>
    <property type="project" value="InterPro"/>
</dbReference>
<evidence type="ECO:0000313" key="7">
    <source>
        <dbReference type="EMBL" id="OGG88100.1"/>
    </source>
</evidence>
<proteinExistence type="inferred from homology"/>
<dbReference type="PROSITE" id="PS50072">
    <property type="entry name" value="CSA_PPIASE_2"/>
    <property type="match status" value="1"/>
</dbReference>
<keyword evidence="3 5" id="KW-0697">Rotamase</keyword>
<dbReference type="InterPro" id="IPR024936">
    <property type="entry name" value="Cyclophilin-type_PPIase"/>
</dbReference>
<evidence type="ECO:0000313" key="8">
    <source>
        <dbReference type="Proteomes" id="UP000179230"/>
    </source>
</evidence>
<sequence>MNPIAVFETTDGIIELELFKDTMPITAGNFEKLVSEGFYDGVKFHRVIDGFMIQGGDPNTKTPNVLTYGTGGPGYAIADEHIKSDLLTNVRGTIAMANSGPNSGGSQFFINLADNVNLDFDKPPLTSAHPVFGRVIKGMDIVDTIGKEPTNQRDLPLKDIVINSATIISGRVNDSAEVIPTSL</sequence>
<reference evidence="7 8" key="1">
    <citation type="journal article" date="2016" name="Nat. Commun.">
        <title>Thousands of microbial genomes shed light on interconnected biogeochemical processes in an aquifer system.</title>
        <authorList>
            <person name="Anantharaman K."/>
            <person name="Brown C.T."/>
            <person name="Hug L.A."/>
            <person name="Sharon I."/>
            <person name="Castelle C.J."/>
            <person name="Probst A.J."/>
            <person name="Thomas B.C."/>
            <person name="Singh A."/>
            <person name="Wilkins M.J."/>
            <person name="Karaoz U."/>
            <person name="Brodie E.L."/>
            <person name="Williams K.H."/>
            <person name="Hubbard S.S."/>
            <person name="Banfield J.F."/>
        </authorList>
    </citation>
    <scope>NUCLEOTIDE SEQUENCE [LARGE SCALE GENOMIC DNA]</scope>
</reference>
<dbReference type="AlphaFoldDB" id="A0A1F6FQG1"/>
<gene>
    <name evidence="7" type="ORF">A2592_01910</name>
</gene>
<organism evidence="7 8">
    <name type="scientific">Candidatus Kaiserbacteria bacterium RIFOXYD1_FULL_42_15</name>
    <dbReference type="NCBI Taxonomy" id="1798532"/>
    <lineage>
        <taxon>Bacteria</taxon>
        <taxon>Candidatus Kaiseribacteriota</taxon>
    </lineage>
</organism>